<comment type="catalytic activity">
    <reaction evidence="2">
        <text>Ni(II)-pyridinium-3,5-bisthiocarboxylate mononucleotide = pyridinium-3,5-bisthiocarboxylate mononucleotide + Ni(2+)</text>
        <dbReference type="Rhea" id="RHEA:54784"/>
        <dbReference type="ChEBI" id="CHEBI:49786"/>
        <dbReference type="ChEBI" id="CHEBI:137372"/>
        <dbReference type="ChEBI" id="CHEBI:137373"/>
        <dbReference type="EC" id="4.99.1.12"/>
    </reaction>
</comment>
<dbReference type="Pfam" id="PF01969">
    <property type="entry name" value="Ni_insertion"/>
    <property type="match status" value="1"/>
</dbReference>
<dbReference type="RefSeq" id="WP_148622700.1">
    <property type="nucleotide sequence ID" value="NZ_SDGZ01000014.1"/>
</dbReference>
<dbReference type="GO" id="GO:0051604">
    <property type="term" value="P:protein maturation"/>
    <property type="evidence" value="ECO:0007669"/>
    <property type="project" value="UniProtKB-UniRule"/>
</dbReference>
<comment type="function">
    <text evidence="2">Involved in the biosynthesis of a nickel-pincer cofactor ((SCS)Ni(II) pincer complex). Binds Ni(2+), and functions in nickel delivery to pyridinium-3,5-bisthiocarboxylic acid mononucleotide (P2TMN), to form the mature cofactor. Is thus probably required for the activation of nickel-pincer cofactor-dependent enzymes.</text>
</comment>
<keyword evidence="2" id="KW-0456">Lyase</keyword>
<dbReference type="Gene3D" id="3.30.70.1380">
    <property type="entry name" value="Transcriptional regulatory protein pf0864 domain like"/>
    <property type="match status" value="1"/>
</dbReference>
<dbReference type="GO" id="GO:0016151">
    <property type="term" value="F:nickel cation binding"/>
    <property type="evidence" value="ECO:0007669"/>
    <property type="project" value="UniProtKB-UniRule"/>
</dbReference>
<reference evidence="3 4" key="1">
    <citation type="submission" date="2019-01" db="EMBL/GenBank/DDBJ databases">
        <title>Weissella sp. nov., a novel lactic acid bacterium isolated from animal feces.</title>
        <authorList>
            <person name="Wang L.-T."/>
        </authorList>
    </citation>
    <scope>NUCLEOTIDE SEQUENCE [LARGE SCALE GENOMIC DNA]</scope>
    <source>
        <strain evidence="3 4">8H-2</strain>
    </source>
</reference>
<keyword evidence="1 2" id="KW-0533">Nickel</keyword>
<dbReference type="EMBL" id="SDGZ01000014">
    <property type="protein sequence ID" value="TYC49708.1"/>
    <property type="molecule type" value="Genomic_DNA"/>
</dbReference>
<dbReference type="GO" id="GO:0016829">
    <property type="term" value="F:lyase activity"/>
    <property type="evidence" value="ECO:0007669"/>
    <property type="project" value="UniProtKB-UniRule"/>
</dbReference>
<organism evidence="3 4">
    <name type="scientific">Weissella muntiaci</name>
    <dbReference type="NCBI Taxonomy" id="2508881"/>
    <lineage>
        <taxon>Bacteria</taxon>
        <taxon>Bacillati</taxon>
        <taxon>Bacillota</taxon>
        <taxon>Bacilli</taxon>
        <taxon>Lactobacillales</taxon>
        <taxon>Lactobacillaceae</taxon>
        <taxon>Weissella</taxon>
    </lineage>
</organism>
<evidence type="ECO:0000313" key="4">
    <source>
        <dbReference type="Proteomes" id="UP000371977"/>
    </source>
</evidence>
<dbReference type="EC" id="4.99.1.12" evidence="2"/>
<dbReference type="AlphaFoldDB" id="A0A6C2C707"/>
<dbReference type="NCBIfam" id="TIGR00299">
    <property type="entry name" value="nickel pincer cofactor biosynthesis protein LarC"/>
    <property type="match status" value="1"/>
</dbReference>
<dbReference type="PANTHER" id="PTHR36566:SF1">
    <property type="entry name" value="PYRIDINIUM-3,5-BISTHIOCARBOXYLIC ACID MONONUCLEOTIDE NICKEL INSERTION PROTEIN"/>
    <property type="match status" value="1"/>
</dbReference>
<dbReference type="HAMAP" id="MF_01074">
    <property type="entry name" value="LarC"/>
    <property type="match status" value="1"/>
</dbReference>
<dbReference type="Proteomes" id="UP000371977">
    <property type="component" value="Unassembled WGS sequence"/>
</dbReference>
<evidence type="ECO:0000256" key="2">
    <source>
        <dbReference type="HAMAP-Rule" id="MF_01074"/>
    </source>
</evidence>
<protein>
    <recommendedName>
        <fullName evidence="2">Pyridinium-3,5-bisthiocarboxylic acid mononucleotide nickel insertion protein</fullName>
        <shortName evidence="2">P2TMN nickel insertion protein</shortName>
        <ecNumber evidence="2">4.99.1.12</ecNumber>
    </recommendedName>
    <alternativeName>
        <fullName evidence="2">Nickel-pincer cofactor biosynthesis protein LarC</fullName>
    </alternativeName>
</protein>
<keyword evidence="4" id="KW-1185">Reference proteome</keyword>
<proteinExistence type="inferred from homology"/>
<name>A0A6C2C707_9LACO</name>
<comment type="similarity">
    <text evidence="2">Belongs to the LarC family.</text>
</comment>
<dbReference type="OrthoDB" id="9765625at2"/>
<sequence>MKTLYLEPFSGISGDMLLAALFDLGLDQTAFKTELNKLGLDGYEIQINQDNKSAINGHTFQVKLIAKDHTIDSGLTFAEHSTEQQHHHHHTHHHGRNFHEIEAIILASTLSDEVKHGAIAAFREIANAESAVHGLSIEEIHFHEVGALDSIVDIVGVFIALELMGIERVLSGELADGTGTINVAHGTMPVPVPAVMMMRQGTDIPINQRMDVHTELITPTGLALVKILVEQFGPQPSQAVLTRVGYGFGSRETGSLNALRVSLFDSKKSERVVQKSHDEILELHTNIDDSTGEKLAFVMDKLIDAGVYDAFFTPIFMKKQRPAYELTLILPEQLKEVATEILFKYTTTIGLRWTTMHRTTMERAFKVVETEYGKVHVKLLTHGAIKKSSFEMNDLIKLALAHDVTIDEIEQAARLELLK</sequence>
<comment type="caution">
    <text evidence="3">The sequence shown here is derived from an EMBL/GenBank/DDBJ whole genome shotgun (WGS) entry which is preliminary data.</text>
</comment>
<dbReference type="PANTHER" id="PTHR36566">
    <property type="entry name" value="NICKEL INSERTION PROTEIN-RELATED"/>
    <property type="match status" value="1"/>
</dbReference>
<evidence type="ECO:0000256" key="1">
    <source>
        <dbReference type="ARBA" id="ARBA00022596"/>
    </source>
</evidence>
<dbReference type="InterPro" id="IPR002822">
    <property type="entry name" value="Ni_insertion"/>
</dbReference>
<gene>
    <name evidence="2 3" type="primary">larC</name>
    <name evidence="3" type="ORF">ESZ50_06140</name>
</gene>
<accession>A0A6C2C707</accession>
<evidence type="ECO:0000313" key="3">
    <source>
        <dbReference type="EMBL" id="TYC49708.1"/>
    </source>
</evidence>